<dbReference type="Pfam" id="PF13407">
    <property type="entry name" value="Peripla_BP_4"/>
    <property type="match status" value="1"/>
</dbReference>
<dbReference type="SUPFAM" id="SSF53822">
    <property type="entry name" value="Periplasmic binding protein-like I"/>
    <property type="match status" value="1"/>
</dbReference>
<organism evidence="6 7">
    <name type="scientific">Mediterraneibacter hominis</name>
    <dbReference type="NCBI Taxonomy" id="2763054"/>
    <lineage>
        <taxon>Bacteria</taxon>
        <taxon>Bacillati</taxon>
        <taxon>Bacillota</taxon>
        <taxon>Clostridia</taxon>
        <taxon>Lachnospirales</taxon>
        <taxon>Lachnospiraceae</taxon>
        <taxon>Mediterraneibacter</taxon>
    </lineage>
</organism>
<evidence type="ECO:0000256" key="4">
    <source>
        <dbReference type="SAM" id="SignalP"/>
    </source>
</evidence>
<evidence type="ECO:0000256" key="1">
    <source>
        <dbReference type="ARBA" id="ARBA00004196"/>
    </source>
</evidence>
<evidence type="ECO:0000313" key="6">
    <source>
        <dbReference type="EMBL" id="MBC5687609.1"/>
    </source>
</evidence>
<feature type="domain" description="Periplasmic binding protein" evidence="5">
    <location>
        <begin position="53"/>
        <end position="302"/>
    </location>
</feature>
<dbReference type="CDD" id="cd19971">
    <property type="entry name" value="PBP1_ABC_sugar_binding-like"/>
    <property type="match status" value="1"/>
</dbReference>
<keyword evidence="7" id="KW-1185">Reference proteome</keyword>
<evidence type="ECO:0000259" key="5">
    <source>
        <dbReference type="Pfam" id="PF13407"/>
    </source>
</evidence>
<comment type="subcellular location">
    <subcellularLocation>
        <location evidence="1">Cell envelope</location>
    </subcellularLocation>
</comment>
<evidence type="ECO:0000256" key="3">
    <source>
        <dbReference type="ARBA" id="ARBA00022729"/>
    </source>
</evidence>
<sequence length="329" mass="35854">MKRKAAKLLLMLTIAAVFTGGCKKNVGTPEDNAVVETQEEEEPEEQEEYVLGYSCINLTNPFYDTLKTAIQTSLEEQGAHLIVKNPEGDVQVQITQIQEMIEEGADAVFLCPADWEEITPALEALKEADIPVINLDTEVKETDLIDAYIGSDNKNAGYVCGEDLIAAKPDGGRIVIVECPSVNSVNDRITGFEEAIAKGGFEVLTRINSGEQDVADVMAEVLNQYPQIDAVMCGNDEMAMEVYQAVQAAKRADILIYGVDGSPEVKQLLAEGTNTMRGTGAQSPISIGKTAVETAKAILSGEDYEREVHVETFFISRENVEMYGTDGWQ</sequence>
<dbReference type="AlphaFoldDB" id="A0A923LGG1"/>
<name>A0A923LGG1_9FIRM</name>
<dbReference type="Gene3D" id="3.40.50.2300">
    <property type="match status" value="2"/>
</dbReference>
<reference evidence="6" key="1">
    <citation type="submission" date="2020-08" db="EMBL/GenBank/DDBJ databases">
        <title>Genome public.</title>
        <authorList>
            <person name="Liu C."/>
            <person name="Sun Q."/>
        </authorList>
    </citation>
    <scope>NUCLEOTIDE SEQUENCE</scope>
    <source>
        <strain evidence="6">NSJ-55</strain>
    </source>
</reference>
<keyword evidence="3 4" id="KW-0732">Signal</keyword>
<proteinExistence type="inferred from homology"/>
<dbReference type="InterPro" id="IPR028082">
    <property type="entry name" value="Peripla_BP_I"/>
</dbReference>
<feature type="chain" id="PRO_5039103236" evidence="4">
    <location>
        <begin position="20"/>
        <end position="329"/>
    </location>
</feature>
<evidence type="ECO:0000313" key="7">
    <source>
        <dbReference type="Proteomes" id="UP000652477"/>
    </source>
</evidence>
<protein>
    <submittedName>
        <fullName evidence="6">Sugar ABC transporter substrate-binding protein</fullName>
    </submittedName>
</protein>
<dbReference type="PROSITE" id="PS51257">
    <property type="entry name" value="PROKAR_LIPOPROTEIN"/>
    <property type="match status" value="1"/>
</dbReference>
<accession>A0A923LGG1</accession>
<dbReference type="PANTHER" id="PTHR46847">
    <property type="entry name" value="D-ALLOSE-BINDING PERIPLASMIC PROTEIN-RELATED"/>
    <property type="match status" value="1"/>
</dbReference>
<evidence type="ECO:0000256" key="2">
    <source>
        <dbReference type="ARBA" id="ARBA00007639"/>
    </source>
</evidence>
<dbReference type="PANTHER" id="PTHR46847:SF1">
    <property type="entry name" value="D-ALLOSE-BINDING PERIPLASMIC PROTEIN-RELATED"/>
    <property type="match status" value="1"/>
</dbReference>
<dbReference type="Proteomes" id="UP000652477">
    <property type="component" value="Unassembled WGS sequence"/>
</dbReference>
<dbReference type="GO" id="GO:0030246">
    <property type="term" value="F:carbohydrate binding"/>
    <property type="evidence" value="ECO:0007669"/>
    <property type="project" value="UniProtKB-ARBA"/>
</dbReference>
<comment type="caution">
    <text evidence="6">The sequence shown here is derived from an EMBL/GenBank/DDBJ whole genome shotgun (WGS) entry which is preliminary data.</text>
</comment>
<dbReference type="RefSeq" id="WP_186874289.1">
    <property type="nucleotide sequence ID" value="NZ_JACOPF010000001.1"/>
</dbReference>
<comment type="similarity">
    <text evidence="2">Belongs to the bacterial solute-binding protein 2 family.</text>
</comment>
<feature type="signal peptide" evidence="4">
    <location>
        <begin position="1"/>
        <end position="19"/>
    </location>
</feature>
<dbReference type="EMBL" id="JACOPF010000001">
    <property type="protein sequence ID" value="MBC5687609.1"/>
    <property type="molecule type" value="Genomic_DNA"/>
</dbReference>
<dbReference type="InterPro" id="IPR025997">
    <property type="entry name" value="SBP_2_dom"/>
</dbReference>
<dbReference type="GO" id="GO:0030313">
    <property type="term" value="C:cell envelope"/>
    <property type="evidence" value="ECO:0007669"/>
    <property type="project" value="UniProtKB-SubCell"/>
</dbReference>
<gene>
    <name evidence="6" type="ORF">H8S37_01490</name>
</gene>